<dbReference type="PANTHER" id="PTHR34807">
    <property type="entry name" value="OS08G0270800 PROTEIN"/>
    <property type="match status" value="1"/>
</dbReference>
<dbReference type="Gramene" id="Aco006475.1.mrna1">
    <property type="protein sequence ID" value="Aco006475.1.mrna1"/>
    <property type="gene ID" value="Aco006475.1.path1"/>
</dbReference>
<dbReference type="GeneID" id="109720201"/>
<dbReference type="Proteomes" id="UP000515123">
    <property type="component" value="Linkage group 14"/>
</dbReference>
<name>A0A6P5GBK7_ANACO</name>
<dbReference type="RefSeq" id="XP_020102715.1">
    <property type="nucleotide sequence ID" value="XM_020247126.1"/>
</dbReference>
<evidence type="ECO:0000313" key="4">
    <source>
        <dbReference type="RefSeq" id="XP_020102715.1"/>
    </source>
</evidence>
<feature type="compositionally biased region" description="Polar residues" evidence="2">
    <location>
        <begin position="93"/>
        <end position="107"/>
    </location>
</feature>
<dbReference type="PANTHER" id="PTHR34807:SF3">
    <property type="entry name" value="OS08G0270800 PROTEIN"/>
    <property type="match status" value="1"/>
</dbReference>
<evidence type="ECO:0000256" key="1">
    <source>
        <dbReference type="SAM" id="Coils"/>
    </source>
</evidence>
<evidence type="ECO:0000313" key="3">
    <source>
        <dbReference type="Proteomes" id="UP000515123"/>
    </source>
</evidence>
<proteinExistence type="predicted"/>
<feature type="region of interest" description="Disordered" evidence="2">
    <location>
        <begin position="93"/>
        <end position="116"/>
    </location>
</feature>
<dbReference type="OrthoDB" id="993453at2759"/>
<keyword evidence="3" id="KW-1185">Reference proteome</keyword>
<organism evidence="3 4">
    <name type="scientific">Ananas comosus</name>
    <name type="common">Pineapple</name>
    <name type="synonym">Ananas ananas</name>
    <dbReference type="NCBI Taxonomy" id="4615"/>
    <lineage>
        <taxon>Eukaryota</taxon>
        <taxon>Viridiplantae</taxon>
        <taxon>Streptophyta</taxon>
        <taxon>Embryophyta</taxon>
        <taxon>Tracheophyta</taxon>
        <taxon>Spermatophyta</taxon>
        <taxon>Magnoliopsida</taxon>
        <taxon>Liliopsida</taxon>
        <taxon>Poales</taxon>
        <taxon>Bromeliaceae</taxon>
        <taxon>Bromelioideae</taxon>
        <taxon>Ananas</taxon>
    </lineage>
</organism>
<keyword evidence="1" id="KW-0175">Coiled coil</keyword>
<reference evidence="4" key="2">
    <citation type="submission" date="2025-08" db="UniProtKB">
        <authorList>
            <consortium name="RefSeq"/>
        </authorList>
    </citation>
    <scope>IDENTIFICATION</scope>
    <source>
        <tissue evidence="4">Leaf</tissue>
    </source>
</reference>
<evidence type="ECO:0000256" key="2">
    <source>
        <dbReference type="SAM" id="MobiDB-lite"/>
    </source>
</evidence>
<accession>A0A6P5GBK7</accession>
<feature type="coiled-coil region" evidence="1">
    <location>
        <begin position="34"/>
        <end position="78"/>
    </location>
</feature>
<sequence length="199" mass="22870">MKRVRWVAMESAPSSASFPGGEEARARFKHQSLLQDYVELLKETEAKRKQVLEKKQKKLKLLNEVKFLRRKFKSLTENPSQKTSYRLKKQLQKVPSSSRRAIQNATPTKERSSIDKEASMPSTFGVIDLNQVSLPNDEEMEEFAVKWEPVKFDSMKKDKMEGKALASDLNLPTFRDNGNGASRFGKRKITWHGQVALRV</sequence>
<dbReference type="AlphaFoldDB" id="A0A6P5GBK7"/>
<protein>
    <submittedName>
        <fullName evidence="4">Uncharacterized protein LOC109720201</fullName>
    </submittedName>
</protein>
<reference evidence="3" key="1">
    <citation type="journal article" date="2015" name="Nat. Genet.">
        <title>The pineapple genome and the evolution of CAM photosynthesis.</title>
        <authorList>
            <person name="Ming R."/>
            <person name="VanBuren R."/>
            <person name="Wai C.M."/>
            <person name="Tang H."/>
            <person name="Schatz M.C."/>
            <person name="Bowers J.E."/>
            <person name="Lyons E."/>
            <person name="Wang M.L."/>
            <person name="Chen J."/>
            <person name="Biggers E."/>
            <person name="Zhang J."/>
            <person name="Huang L."/>
            <person name="Zhang L."/>
            <person name="Miao W."/>
            <person name="Zhang J."/>
            <person name="Ye Z."/>
            <person name="Miao C."/>
            <person name="Lin Z."/>
            <person name="Wang H."/>
            <person name="Zhou H."/>
            <person name="Yim W.C."/>
            <person name="Priest H.D."/>
            <person name="Zheng C."/>
            <person name="Woodhouse M."/>
            <person name="Edger P.P."/>
            <person name="Guyot R."/>
            <person name="Guo H.B."/>
            <person name="Guo H."/>
            <person name="Zheng G."/>
            <person name="Singh R."/>
            <person name="Sharma A."/>
            <person name="Min X."/>
            <person name="Zheng Y."/>
            <person name="Lee H."/>
            <person name="Gurtowski J."/>
            <person name="Sedlazeck F.J."/>
            <person name="Harkess A."/>
            <person name="McKain M.R."/>
            <person name="Liao Z."/>
            <person name="Fang J."/>
            <person name="Liu J."/>
            <person name="Zhang X."/>
            <person name="Zhang Q."/>
            <person name="Hu W."/>
            <person name="Qin Y."/>
            <person name="Wang K."/>
            <person name="Chen L.Y."/>
            <person name="Shirley N."/>
            <person name="Lin Y.R."/>
            <person name="Liu L.Y."/>
            <person name="Hernandez A.G."/>
            <person name="Wright C.L."/>
            <person name="Bulone V."/>
            <person name="Tuskan G.A."/>
            <person name="Heath K."/>
            <person name="Zee F."/>
            <person name="Moore P.H."/>
            <person name="Sunkar R."/>
            <person name="Leebens-Mack J.H."/>
            <person name="Mockler T."/>
            <person name="Bennetzen J.L."/>
            <person name="Freeling M."/>
            <person name="Sankoff D."/>
            <person name="Paterson A.H."/>
            <person name="Zhu X."/>
            <person name="Yang X."/>
            <person name="Smith J.A."/>
            <person name="Cushman J.C."/>
            <person name="Paull R.E."/>
            <person name="Yu Q."/>
        </authorList>
    </citation>
    <scope>NUCLEOTIDE SEQUENCE [LARGE SCALE GENOMIC DNA]</scope>
    <source>
        <strain evidence="3">cv. F153</strain>
    </source>
</reference>
<gene>
    <name evidence="4" type="primary">LOC109720201</name>
</gene>